<accession>A0A9P4NJI0</accession>
<proteinExistence type="predicted"/>
<dbReference type="Proteomes" id="UP000800235">
    <property type="component" value="Unassembled WGS sequence"/>
</dbReference>
<comment type="caution">
    <text evidence="1">The sequence shown here is derived from an EMBL/GenBank/DDBJ whole genome shotgun (WGS) entry which is preliminary data.</text>
</comment>
<dbReference type="AlphaFoldDB" id="A0A9P4NJI0"/>
<organism evidence="1 2">
    <name type="scientific">Tothia fuscella</name>
    <dbReference type="NCBI Taxonomy" id="1048955"/>
    <lineage>
        <taxon>Eukaryota</taxon>
        <taxon>Fungi</taxon>
        <taxon>Dikarya</taxon>
        <taxon>Ascomycota</taxon>
        <taxon>Pezizomycotina</taxon>
        <taxon>Dothideomycetes</taxon>
        <taxon>Pleosporomycetidae</taxon>
        <taxon>Venturiales</taxon>
        <taxon>Cylindrosympodiaceae</taxon>
        <taxon>Tothia</taxon>
    </lineage>
</organism>
<keyword evidence="2" id="KW-1185">Reference proteome</keyword>
<evidence type="ECO:0000313" key="1">
    <source>
        <dbReference type="EMBL" id="KAF2424421.1"/>
    </source>
</evidence>
<sequence>LPIPSRDPRHYPDCCLGLSTQFITKITELLPATGLILSIGSGTGLLEAYLLEPNPSMMIEGVEVSAHVNRYLPADRMNVVAGTWDLCSRAVEATALLFVYPREGALIERYLSIPKLKAKIVLWIGPCNDWPD</sequence>
<evidence type="ECO:0000313" key="2">
    <source>
        <dbReference type="Proteomes" id="UP000800235"/>
    </source>
</evidence>
<reference evidence="1" key="1">
    <citation type="journal article" date="2020" name="Stud. Mycol.">
        <title>101 Dothideomycetes genomes: a test case for predicting lifestyles and emergence of pathogens.</title>
        <authorList>
            <person name="Haridas S."/>
            <person name="Albert R."/>
            <person name="Binder M."/>
            <person name="Bloem J."/>
            <person name="Labutti K."/>
            <person name="Salamov A."/>
            <person name="Andreopoulos B."/>
            <person name="Baker S."/>
            <person name="Barry K."/>
            <person name="Bills G."/>
            <person name="Bluhm B."/>
            <person name="Cannon C."/>
            <person name="Castanera R."/>
            <person name="Culley D."/>
            <person name="Daum C."/>
            <person name="Ezra D."/>
            <person name="Gonzalez J."/>
            <person name="Henrissat B."/>
            <person name="Kuo A."/>
            <person name="Liang C."/>
            <person name="Lipzen A."/>
            <person name="Lutzoni F."/>
            <person name="Magnuson J."/>
            <person name="Mondo S."/>
            <person name="Nolan M."/>
            <person name="Ohm R."/>
            <person name="Pangilinan J."/>
            <person name="Park H.-J."/>
            <person name="Ramirez L."/>
            <person name="Alfaro M."/>
            <person name="Sun H."/>
            <person name="Tritt A."/>
            <person name="Yoshinaga Y."/>
            <person name="Zwiers L.-H."/>
            <person name="Turgeon B."/>
            <person name="Goodwin S."/>
            <person name="Spatafora J."/>
            <person name="Crous P."/>
            <person name="Grigoriev I."/>
        </authorList>
    </citation>
    <scope>NUCLEOTIDE SEQUENCE</scope>
    <source>
        <strain evidence="1">CBS 130266</strain>
    </source>
</reference>
<dbReference type="OrthoDB" id="2151982at2759"/>
<dbReference type="EMBL" id="MU007075">
    <property type="protein sequence ID" value="KAF2424421.1"/>
    <property type="molecule type" value="Genomic_DNA"/>
</dbReference>
<feature type="non-terminal residue" evidence="1">
    <location>
        <position position="132"/>
    </location>
</feature>
<name>A0A9P4NJI0_9PEZI</name>
<feature type="non-terminal residue" evidence="1">
    <location>
        <position position="1"/>
    </location>
</feature>
<gene>
    <name evidence="1" type="ORF">EJ08DRAFT_575340</name>
</gene>
<protein>
    <submittedName>
        <fullName evidence="1">Uncharacterized protein</fullName>
    </submittedName>
</protein>